<organism evidence="1 2">
    <name type="scientific">Actinacidiphila alni</name>
    <dbReference type="NCBI Taxonomy" id="380248"/>
    <lineage>
        <taxon>Bacteria</taxon>
        <taxon>Bacillati</taxon>
        <taxon>Actinomycetota</taxon>
        <taxon>Actinomycetes</taxon>
        <taxon>Kitasatosporales</taxon>
        <taxon>Streptomycetaceae</taxon>
        <taxon>Actinacidiphila</taxon>
    </lineage>
</organism>
<dbReference type="Gene3D" id="1.10.10.10">
    <property type="entry name" value="Winged helix-like DNA-binding domain superfamily/Winged helix DNA-binding domain"/>
    <property type="match status" value="1"/>
</dbReference>
<proteinExistence type="predicted"/>
<accession>A0A1I2D815</accession>
<dbReference type="InterPro" id="IPR036388">
    <property type="entry name" value="WH-like_DNA-bd_sf"/>
</dbReference>
<evidence type="ECO:0000313" key="2">
    <source>
        <dbReference type="Proteomes" id="UP000199323"/>
    </source>
</evidence>
<name>A0A1I2D815_9ACTN</name>
<sequence length="88" mass="9783">MLAYEEEFATVLMASGLARMMSRVLVCLYTTDAGGLTAAELAARLENIARFLDFVSEGILRSAEQAREVLSTQGAYRGRAVRRVRVRR</sequence>
<protein>
    <submittedName>
        <fullName evidence="1">Uncharacterized protein</fullName>
    </submittedName>
</protein>
<evidence type="ECO:0000313" key="1">
    <source>
        <dbReference type="EMBL" id="SFE76644.1"/>
    </source>
</evidence>
<dbReference type="AlphaFoldDB" id="A0A1I2D815"/>
<reference evidence="2" key="1">
    <citation type="submission" date="2016-10" db="EMBL/GenBank/DDBJ databases">
        <authorList>
            <person name="Varghese N."/>
            <person name="Submissions S."/>
        </authorList>
    </citation>
    <scope>NUCLEOTIDE SEQUENCE [LARGE SCALE GENOMIC DNA]</scope>
    <source>
        <strain evidence="2">CGMCC 4.3510</strain>
    </source>
</reference>
<keyword evidence="2" id="KW-1185">Reference proteome</keyword>
<gene>
    <name evidence="1" type="ORF">SAMN05216251_105123</name>
</gene>
<dbReference type="STRING" id="380248.SAMN05216251_105123"/>
<dbReference type="EMBL" id="FONG01000005">
    <property type="protein sequence ID" value="SFE76644.1"/>
    <property type="molecule type" value="Genomic_DNA"/>
</dbReference>
<dbReference type="Proteomes" id="UP000199323">
    <property type="component" value="Unassembled WGS sequence"/>
</dbReference>